<dbReference type="GO" id="GO:0046872">
    <property type="term" value="F:metal ion binding"/>
    <property type="evidence" value="ECO:0007669"/>
    <property type="project" value="UniProtKB-KW"/>
</dbReference>
<dbReference type="SFLD" id="SFLDS00003">
    <property type="entry name" value="Haloacid_Dehalogenase"/>
    <property type="match status" value="1"/>
</dbReference>
<dbReference type="InterPro" id="IPR036412">
    <property type="entry name" value="HAD-like_sf"/>
</dbReference>
<evidence type="ECO:0000256" key="1">
    <source>
        <dbReference type="ARBA" id="ARBA00001946"/>
    </source>
</evidence>
<comment type="caution">
    <text evidence="5">The sequence shown here is derived from an EMBL/GenBank/DDBJ whole genome shotgun (WGS) entry which is preliminary data.</text>
</comment>
<proteinExistence type="inferred from homology"/>
<dbReference type="AlphaFoldDB" id="A0A316A8H8"/>
<evidence type="ECO:0000313" key="5">
    <source>
        <dbReference type="EMBL" id="PWJ53134.1"/>
    </source>
</evidence>
<dbReference type="Pfam" id="PF00702">
    <property type="entry name" value="Hydrolase"/>
    <property type="match status" value="1"/>
</dbReference>
<dbReference type="InterPro" id="IPR023198">
    <property type="entry name" value="PGP-like_dom2"/>
</dbReference>
<keyword evidence="6" id="KW-1185">Reference proteome</keyword>
<keyword evidence="5" id="KW-0378">Hydrolase</keyword>
<reference evidence="5 6" key="1">
    <citation type="submission" date="2018-03" db="EMBL/GenBank/DDBJ databases">
        <title>Genomic Encyclopedia of Archaeal and Bacterial Type Strains, Phase II (KMG-II): from individual species to whole genera.</title>
        <authorList>
            <person name="Goeker M."/>
        </authorList>
    </citation>
    <scope>NUCLEOTIDE SEQUENCE [LARGE SCALE GENOMIC DNA]</scope>
    <source>
        <strain evidence="5 6">DSM 44889</strain>
    </source>
</reference>
<evidence type="ECO:0000256" key="3">
    <source>
        <dbReference type="ARBA" id="ARBA00022723"/>
    </source>
</evidence>
<dbReference type="EMBL" id="QGDQ01000014">
    <property type="protein sequence ID" value="PWJ53134.1"/>
    <property type="molecule type" value="Genomic_DNA"/>
</dbReference>
<dbReference type="Gene3D" id="1.10.150.240">
    <property type="entry name" value="Putative phosphatase, domain 2"/>
    <property type="match status" value="1"/>
</dbReference>
<dbReference type="SUPFAM" id="SSF56784">
    <property type="entry name" value="HAD-like"/>
    <property type="match status" value="1"/>
</dbReference>
<dbReference type="SFLD" id="SFLDG01129">
    <property type="entry name" value="C1.5:_HAD__Beta-PGM__Phosphata"/>
    <property type="match status" value="1"/>
</dbReference>
<dbReference type="Gene3D" id="3.40.50.1000">
    <property type="entry name" value="HAD superfamily/HAD-like"/>
    <property type="match status" value="1"/>
</dbReference>
<evidence type="ECO:0000256" key="2">
    <source>
        <dbReference type="ARBA" id="ARBA00006171"/>
    </source>
</evidence>
<sequence>MSPDVSDGLPTPPSTPFEAVLFDCDGVLVDSEPITNEVLRVMLGDLGWHLEPEESMRRFIGVAVADQADLIEQHTGVRIDDAWIAEFRRRRSEQLAVRVQAVDGVAEVLAAVADAYGERIACASGADRPKVQLQLDTTGLARWFGDRLFSGLELPRTKPAPDVYLQAAQVLGVDPRRCAVVEDSPAGVRAGVAAGATVFGYCPGGPASSTPEALRALGASTTFSAMHELPALLGVARG</sequence>
<comment type="cofactor">
    <cofactor evidence="1">
        <name>Mg(2+)</name>
        <dbReference type="ChEBI" id="CHEBI:18420"/>
    </cofactor>
</comment>
<dbReference type="PANTHER" id="PTHR46193">
    <property type="entry name" value="6-PHOSPHOGLUCONATE PHOSPHATASE"/>
    <property type="match status" value="1"/>
</dbReference>
<keyword evidence="4" id="KW-0460">Magnesium</keyword>
<accession>A0A316A8H8</accession>
<dbReference type="GO" id="GO:0016787">
    <property type="term" value="F:hydrolase activity"/>
    <property type="evidence" value="ECO:0007669"/>
    <property type="project" value="UniProtKB-KW"/>
</dbReference>
<gene>
    <name evidence="5" type="ORF">BXY45_11429</name>
</gene>
<evidence type="ECO:0000313" key="6">
    <source>
        <dbReference type="Proteomes" id="UP000245469"/>
    </source>
</evidence>
<organism evidence="5 6">
    <name type="scientific">Quadrisphaera granulorum</name>
    <dbReference type="NCBI Taxonomy" id="317664"/>
    <lineage>
        <taxon>Bacteria</taxon>
        <taxon>Bacillati</taxon>
        <taxon>Actinomycetota</taxon>
        <taxon>Actinomycetes</taxon>
        <taxon>Kineosporiales</taxon>
        <taxon>Kineosporiaceae</taxon>
        <taxon>Quadrisphaera</taxon>
    </lineage>
</organism>
<evidence type="ECO:0000256" key="4">
    <source>
        <dbReference type="ARBA" id="ARBA00022842"/>
    </source>
</evidence>
<keyword evidence="3" id="KW-0479">Metal-binding</keyword>
<comment type="similarity">
    <text evidence="2">Belongs to the HAD-like hydrolase superfamily. CbbY/CbbZ/Gph/YieH family.</text>
</comment>
<protein>
    <submittedName>
        <fullName evidence="5">HAD superfamily hydrolase (TIGR01509 family)</fullName>
    </submittedName>
</protein>
<name>A0A316A8H8_9ACTN</name>
<dbReference type="InterPro" id="IPR006439">
    <property type="entry name" value="HAD-SF_hydro_IA"/>
</dbReference>
<dbReference type="RefSeq" id="WP_218566923.1">
    <property type="nucleotide sequence ID" value="NZ_QGDQ01000014.1"/>
</dbReference>
<dbReference type="InterPro" id="IPR051600">
    <property type="entry name" value="Beta-PGM-like"/>
</dbReference>
<dbReference type="NCBIfam" id="TIGR01509">
    <property type="entry name" value="HAD-SF-IA-v3"/>
    <property type="match status" value="1"/>
</dbReference>
<dbReference type="Proteomes" id="UP000245469">
    <property type="component" value="Unassembled WGS sequence"/>
</dbReference>
<dbReference type="InterPro" id="IPR023214">
    <property type="entry name" value="HAD_sf"/>
</dbReference>
<dbReference type="PANTHER" id="PTHR46193:SF10">
    <property type="entry name" value="6-PHOSPHOGLUCONATE PHOSPHATASE"/>
    <property type="match status" value="1"/>
</dbReference>